<dbReference type="InterPro" id="IPR043504">
    <property type="entry name" value="Peptidase_S1_PA_chymotrypsin"/>
</dbReference>
<dbReference type="AlphaFoldDB" id="A0A225AST3"/>
<name>A0A225AST3_TALAT</name>
<proteinExistence type="predicted"/>
<dbReference type="Proteomes" id="UP000214365">
    <property type="component" value="Unassembled WGS sequence"/>
</dbReference>
<dbReference type="InterPro" id="IPR009003">
    <property type="entry name" value="Peptidase_S1_PA"/>
</dbReference>
<dbReference type="EMBL" id="LFMY01000009">
    <property type="protein sequence ID" value="OKL58659.1"/>
    <property type="molecule type" value="Genomic_DNA"/>
</dbReference>
<comment type="caution">
    <text evidence="1">The sequence shown here is derived from an EMBL/GenBank/DDBJ whole genome shotgun (WGS) entry which is preliminary data.</text>
</comment>
<dbReference type="STRING" id="1441469.A0A225AST3"/>
<evidence type="ECO:0008006" key="3">
    <source>
        <dbReference type="Google" id="ProtNLM"/>
    </source>
</evidence>
<dbReference type="OrthoDB" id="5424209at2759"/>
<dbReference type="InterPro" id="IPR012985">
    <property type="entry name" value="Peptidase_S64_Ssy5"/>
</dbReference>
<dbReference type="GeneID" id="31006086"/>
<keyword evidence="2" id="KW-1185">Reference proteome</keyword>
<accession>A0A225AST3</accession>
<gene>
    <name evidence="1" type="ORF">UA08_06330</name>
</gene>
<reference evidence="1 2" key="1">
    <citation type="submission" date="2015-06" db="EMBL/GenBank/DDBJ databases">
        <title>Talaromyces atroroseus IBT 11181 draft genome.</title>
        <authorList>
            <person name="Rasmussen K.B."/>
            <person name="Rasmussen S."/>
            <person name="Petersen B."/>
            <person name="Sicheritz-Ponten T."/>
            <person name="Mortensen U.H."/>
            <person name="Thrane U."/>
        </authorList>
    </citation>
    <scope>NUCLEOTIDE SEQUENCE [LARGE SCALE GENOMIC DNA]</scope>
    <source>
        <strain evidence="1 2">IBT 11181</strain>
    </source>
</reference>
<sequence>MSSYTERLTLEGKSFFYLGNEKVLTHMAPSTIIRMSTKENLNTGPPAFLPANANHPRVATISKKTSVLREMPDPSSSARYRLLDVFQDIHKCTELAVEIRPGKVDLFTARPLVGSSIGSDSDPETVGTLGGFVNLINASGNIVAECALTSEHVVRPYLKAADTKQMAQPMATCLDSYLFAANNAEEEQPIYCFSPSLSTHLEDVSHSKKQLVQLGADILAYKHSNNEEAFPQSELRQLRQQRSKIQRDTTRAIVSDRILGTVYASSGYAFSRHYHRLDWALVQVDSDRLFSARRNKVQDRSGQQLDSRQILGSLKPERNAKVYKQGCATGVTDGVVNPLQSYVATYDADGMRSVTSEWCIIPEDCDTFAGPGDSGSLVLQRDSANVMGMVFGGHVKEGKGGPAYFTSITAITTDIEKVTGWRTQLAGGKFINRSVMARPISESALEDENENEG</sequence>
<dbReference type="Gene3D" id="2.40.10.10">
    <property type="entry name" value="Trypsin-like serine proteases"/>
    <property type="match status" value="1"/>
</dbReference>
<protein>
    <recommendedName>
        <fullName evidence="3">Peptidase S7 domain-containing protein</fullName>
    </recommendedName>
</protein>
<dbReference type="Pfam" id="PF08192">
    <property type="entry name" value="Peptidase_S64"/>
    <property type="match status" value="1"/>
</dbReference>
<evidence type="ECO:0000313" key="1">
    <source>
        <dbReference type="EMBL" id="OKL58659.1"/>
    </source>
</evidence>
<dbReference type="RefSeq" id="XP_020118780.1">
    <property type="nucleotide sequence ID" value="XM_020268641.1"/>
</dbReference>
<organism evidence="1 2">
    <name type="scientific">Talaromyces atroroseus</name>
    <dbReference type="NCBI Taxonomy" id="1441469"/>
    <lineage>
        <taxon>Eukaryota</taxon>
        <taxon>Fungi</taxon>
        <taxon>Dikarya</taxon>
        <taxon>Ascomycota</taxon>
        <taxon>Pezizomycotina</taxon>
        <taxon>Eurotiomycetes</taxon>
        <taxon>Eurotiomycetidae</taxon>
        <taxon>Eurotiales</taxon>
        <taxon>Trichocomaceae</taxon>
        <taxon>Talaromyces</taxon>
        <taxon>Talaromyces sect. Trachyspermi</taxon>
    </lineage>
</organism>
<evidence type="ECO:0000313" key="2">
    <source>
        <dbReference type="Proteomes" id="UP000214365"/>
    </source>
</evidence>
<dbReference type="SUPFAM" id="SSF50494">
    <property type="entry name" value="Trypsin-like serine proteases"/>
    <property type="match status" value="1"/>
</dbReference>